<reference evidence="1 2" key="1">
    <citation type="submission" date="2021-01" db="EMBL/GenBank/DDBJ databases">
        <title>Draft genome sequence of Micromonospora sp. strain STR1s_6.</title>
        <authorList>
            <person name="Karlyshev A."/>
            <person name="Jawad R."/>
        </authorList>
    </citation>
    <scope>NUCLEOTIDE SEQUENCE [LARGE SCALE GENOMIC DNA]</scope>
    <source>
        <strain evidence="1 2">STR1S-6</strain>
    </source>
</reference>
<evidence type="ECO:0000313" key="1">
    <source>
        <dbReference type="EMBL" id="MBM0275500.1"/>
    </source>
</evidence>
<dbReference type="InterPro" id="IPR024787">
    <property type="entry name" value="EcsC"/>
</dbReference>
<dbReference type="RefSeq" id="WP_203147895.1">
    <property type="nucleotide sequence ID" value="NZ_JAEVHL010000025.1"/>
</dbReference>
<evidence type="ECO:0000313" key="2">
    <source>
        <dbReference type="Proteomes" id="UP000622245"/>
    </source>
</evidence>
<name>A0ABS1YDK5_9ACTN</name>
<sequence>MSDYETKAWASLLDLERKRRNGVKARAADKVSAVVKRAGEHIKKVPGAELALEVGDETIVKALEGLFKSAFLPAMHSPSLNKRIEELRGRHPYLNSASPFISLDLKDLDEGRPMFAIPFIGMAESAAASLAITGFTVGENVSDGPSAEVVLGAVVADVGATLALLGRAVGEVAVHYGYDPRAPEEELFLMGVLNYSMASTATSKTAALASLSRLTQRMMRRATWDELRGDALVQMLVRVFGALGLKLTKAQLARLVPFAGLLLTAGLSFNLLHSTINDATRLYRARYLAEKHGLSLNEWIAAPERQPGAVIDATVADIDSALREITAS</sequence>
<comment type="caution">
    <text evidence="1">The sequence shown here is derived from an EMBL/GenBank/DDBJ whole genome shotgun (WGS) entry which is preliminary data.</text>
</comment>
<keyword evidence="2" id="KW-1185">Reference proteome</keyword>
<dbReference type="Pfam" id="PF12787">
    <property type="entry name" value="EcsC"/>
    <property type="match status" value="1"/>
</dbReference>
<dbReference type="EMBL" id="JAEVHL010000025">
    <property type="protein sequence ID" value="MBM0275500.1"/>
    <property type="molecule type" value="Genomic_DNA"/>
</dbReference>
<proteinExistence type="predicted"/>
<organism evidence="1 2">
    <name type="scientific">Micromonospora tarensis</name>
    <dbReference type="NCBI Taxonomy" id="2806100"/>
    <lineage>
        <taxon>Bacteria</taxon>
        <taxon>Bacillati</taxon>
        <taxon>Actinomycetota</taxon>
        <taxon>Actinomycetes</taxon>
        <taxon>Micromonosporales</taxon>
        <taxon>Micromonosporaceae</taxon>
        <taxon>Micromonospora</taxon>
    </lineage>
</organism>
<gene>
    <name evidence="1" type="ORF">JM949_08550</name>
</gene>
<protein>
    <submittedName>
        <fullName evidence="1">EcsC family protein</fullName>
    </submittedName>
</protein>
<dbReference type="Proteomes" id="UP000622245">
    <property type="component" value="Unassembled WGS sequence"/>
</dbReference>
<accession>A0ABS1YDK5</accession>